<dbReference type="OrthoDB" id="985898at2759"/>
<dbReference type="PANTHER" id="PTHR31509">
    <property type="entry name" value="BPS1-LIKE PROTEIN"/>
    <property type="match status" value="1"/>
</dbReference>
<evidence type="ECO:0000313" key="2">
    <source>
        <dbReference type="Proteomes" id="UP000250321"/>
    </source>
</evidence>
<dbReference type="EMBL" id="PJQY01000183">
    <property type="protein sequence ID" value="PQQ16627.1"/>
    <property type="molecule type" value="Genomic_DNA"/>
</dbReference>
<sequence length="314" mass="34746">MVLLVQKFDKFYSKLENFHHHKHNHQSQALSASLEAFKSHVSNCLSKLSLSSKTGLEIPPFSWIQQCFELLPIINHAFAKLVVAIDYPVSKWEAASVDEYLKYSLNLLELCNSISSSLSHLGKARLSLAHALTLVENSSPSLALKHLKPIQPKGLNKELRFQGNEEIGKPRCPNISKQAVIDQALVVMQGMVFWVCGILMSGLVGEAKPYLEMRSSGGRFVDSWLPGLDLRASEVIVERNGLLKEVKELDDAVAGLAAVIGTGKSSDEAAEELKRRLEVFEKLVEGFGKEVDCLFNKVLAGRNQLLNGLGQQKQ</sequence>
<reference evidence="1 2" key="1">
    <citation type="submission" date="2018-02" db="EMBL/GenBank/DDBJ databases">
        <title>Draft genome of wild Prunus yedoensis var. nudiflora.</title>
        <authorList>
            <person name="Baek S."/>
            <person name="Kim J.-H."/>
            <person name="Choi K."/>
            <person name="Kim G.-B."/>
            <person name="Cho A."/>
            <person name="Jang H."/>
            <person name="Shin C.-H."/>
            <person name="Yu H.-J."/>
            <person name="Mun J.-H."/>
        </authorList>
    </citation>
    <scope>NUCLEOTIDE SEQUENCE [LARGE SCALE GENOMIC DNA]</scope>
    <source>
        <strain evidence="2">cv. Jeju island</strain>
        <tissue evidence="1">Leaf</tissue>
    </source>
</reference>
<protein>
    <submittedName>
        <fullName evidence="1">Protein BPS1 chloroplastic</fullName>
    </submittedName>
</protein>
<dbReference type="STRING" id="2094558.A0A314ZER1"/>
<evidence type="ECO:0000313" key="1">
    <source>
        <dbReference type="EMBL" id="PQQ16627.1"/>
    </source>
</evidence>
<organism evidence="1 2">
    <name type="scientific">Prunus yedoensis var. nudiflora</name>
    <dbReference type="NCBI Taxonomy" id="2094558"/>
    <lineage>
        <taxon>Eukaryota</taxon>
        <taxon>Viridiplantae</taxon>
        <taxon>Streptophyta</taxon>
        <taxon>Embryophyta</taxon>
        <taxon>Tracheophyta</taxon>
        <taxon>Spermatophyta</taxon>
        <taxon>Magnoliopsida</taxon>
        <taxon>eudicotyledons</taxon>
        <taxon>Gunneridae</taxon>
        <taxon>Pentapetalae</taxon>
        <taxon>rosids</taxon>
        <taxon>fabids</taxon>
        <taxon>Rosales</taxon>
        <taxon>Rosaceae</taxon>
        <taxon>Amygdaloideae</taxon>
        <taxon>Amygdaleae</taxon>
        <taxon>Prunus</taxon>
    </lineage>
</organism>
<proteinExistence type="predicted"/>
<comment type="caution">
    <text evidence="1">The sequence shown here is derived from an EMBL/GenBank/DDBJ whole genome shotgun (WGS) entry which is preliminary data.</text>
</comment>
<name>A0A314ZER1_PRUYE</name>
<dbReference type="AlphaFoldDB" id="A0A314ZER1"/>
<keyword evidence="2" id="KW-1185">Reference proteome</keyword>
<gene>
    <name evidence="1" type="ORF">Pyn_35948</name>
</gene>
<accession>A0A314ZER1</accession>
<dbReference type="Proteomes" id="UP000250321">
    <property type="component" value="Unassembled WGS sequence"/>
</dbReference>